<gene>
    <name evidence="17" type="primary">ATP7A</name>
    <name evidence="17" type="ORF">g.11598</name>
</gene>
<evidence type="ECO:0000256" key="12">
    <source>
        <dbReference type="ARBA" id="ARBA00023065"/>
    </source>
</evidence>
<dbReference type="SFLD" id="SFLDS00003">
    <property type="entry name" value="Haloacid_Dehalogenase"/>
    <property type="match status" value="1"/>
</dbReference>
<keyword evidence="6" id="KW-0677">Repeat</keyword>
<dbReference type="Pfam" id="PF00122">
    <property type="entry name" value="E1-E2_ATPase"/>
    <property type="match status" value="1"/>
</dbReference>
<dbReference type="AlphaFoldDB" id="A0A6G1SB45"/>
<dbReference type="InterPro" id="IPR036163">
    <property type="entry name" value="HMA_dom_sf"/>
</dbReference>
<dbReference type="Pfam" id="PF00702">
    <property type="entry name" value="Hydrolase"/>
    <property type="match status" value="1"/>
</dbReference>
<dbReference type="NCBIfam" id="TIGR01525">
    <property type="entry name" value="ATPase-IB_hvy"/>
    <property type="match status" value="1"/>
</dbReference>
<comment type="subcellular location">
    <subcellularLocation>
        <location evidence="1">Golgi apparatus</location>
        <location evidence="1">trans-Golgi network membrane</location>
        <topology evidence="1">Multi-pass membrane protein</topology>
    </subcellularLocation>
    <subcellularLocation>
        <location evidence="14">Membrane</location>
    </subcellularLocation>
</comment>
<dbReference type="SFLD" id="SFLDG00002">
    <property type="entry name" value="C1.7:_P-type_atpase_like"/>
    <property type="match status" value="1"/>
</dbReference>
<dbReference type="FunFam" id="2.70.150.10:FF:000002">
    <property type="entry name" value="Copper-transporting ATPase 1, putative"/>
    <property type="match status" value="1"/>
</dbReference>
<keyword evidence="8 14" id="KW-0067">ATP-binding</keyword>
<evidence type="ECO:0000256" key="14">
    <source>
        <dbReference type="RuleBase" id="RU362081"/>
    </source>
</evidence>
<dbReference type="Pfam" id="PF00403">
    <property type="entry name" value="HMA"/>
    <property type="match status" value="1"/>
</dbReference>
<dbReference type="GO" id="GO:0005802">
    <property type="term" value="C:trans-Golgi network"/>
    <property type="evidence" value="ECO:0007669"/>
    <property type="project" value="UniProtKB-ARBA"/>
</dbReference>
<proteinExistence type="inferred from homology"/>
<evidence type="ECO:0000256" key="10">
    <source>
        <dbReference type="ARBA" id="ARBA00022989"/>
    </source>
</evidence>
<keyword evidence="3" id="KW-0813">Transport</keyword>
<protein>
    <recommendedName>
        <fullName evidence="2">P-type Cu(+) transporter</fullName>
        <ecNumber evidence="2">7.2.2.8</ecNumber>
    </recommendedName>
</protein>
<dbReference type="CDD" id="cd02094">
    <property type="entry name" value="P-type_ATPase_Cu-like"/>
    <property type="match status" value="1"/>
</dbReference>
<evidence type="ECO:0000256" key="5">
    <source>
        <dbReference type="ARBA" id="ARBA00022723"/>
    </source>
</evidence>
<evidence type="ECO:0000256" key="13">
    <source>
        <dbReference type="ARBA" id="ARBA00023136"/>
    </source>
</evidence>
<dbReference type="PANTHER" id="PTHR46594">
    <property type="entry name" value="P-TYPE CATION-TRANSPORTING ATPASE"/>
    <property type="match status" value="1"/>
</dbReference>
<name>A0A6G1SB45_9ACAR</name>
<keyword evidence="9" id="KW-1278">Translocase</keyword>
<dbReference type="EC" id="7.2.2.8" evidence="2"/>
<feature type="domain" description="HMA" evidence="16">
    <location>
        <begin position="36"/>
        <end position="102"/>
    </location>
</feature>
<dbReference type="InterPro" id="IPR023214">
    <property type="entry name" value="HAD_sf"/>
</dbReference>
<feature type="transmembrane region" description="Helical" evidence="14">
    <location>
        <begin position="237"/>
        <end position="254"/>
    </location>
</feature>
<dbReference type="GO" id="GO:0016887">
    <property type="term" value="F:ATP hydrolysis activity"/>
    <property type="evidence" value="ECO:0007669"/>
    <property type="project" value="InterPro"/>
</dbReference>
<dbReference type="PROSITE" id="PS00154">
    <property type="entry name" value="ATPASE_E1_E2"/>
    <property type="match status" value="1"/>
</dbReference>
<dbReference type="SUPFAM" id="SSF81660">
    <property type="entry name" value="Metal cation-transporting ATPase, ATP-binding domain N"/>
    <property type="match status" value="1"/>
</dbReference>
<dbReference type="SFLD" id="SFLDF00027">
    <property type="entry name" value="p-type_atpase"/>
    <property type="match status" value="1"/>
</dbReference>
<dbReference type="Gene3D" id="2.70.150.10">
    <property type="entry name" value="Calcium-transporting ATPase, cytoplasmic transduction domain A"/>
    <property type="match status" value="1"/>
</dbReference>
<keyword evidence="5 14" id="KW-0479">Metal-binding</keyword>
<dbReference type="PANTHER" id="PTHR46594:SF4">
    <property type="entry name" value="P-TYPE CATION-TRANSPORTING ATPASE"/>
    <property type="match status" value="1"/>
</dbReference>
<dbReference type="Gene3D" id="3.40.50.1000">
    <property type="entry name" value="HAD superfamily/HAD-like"/>
    <property type="match status" value="1"/>
</dbReference>
<feature type="transmembrane region" description="Helical" evidence="14">
    <location>
        <begin position="911"/>
        <end position="933"/>
    </location>
</feature>
<dbReference type="InterPro" id="IPR023299">
    <property type="entry name" value="ATPase_P-typ_cyto_dom_N"/>
</dbReference>
<reference evidence="17" key="1">
    <citation type="submission" date="2018-10" db="EMBL/GenBank/DDBJ databases">
        <title>Transcriptome assembly of Aceria tosichella (Wheat curl mite) Type 2.</title>
        <authorList>
            <person name="Scully E.D."/>
            <person name="Geib S.M."/>
            <person name="Palmer N.A."/>
            <person name="Gupta A.K."/>
            <person name="Sarath G."/>
            <person name="Tatineni S."/>
        </authorList>
    </citation>
    <scope>NUCLEOTIDE SEQUENCE</scope>
    <source>
        <strain evidence="17">LincolnNE</strain>
    </source>
</reference>
<dbReference type="InterPro" id="IPR006121">
    <property type="entry name" value="HMA_dom"/>
</dbReference>
<evidence type="ECO:0000256" key="2">
    <source>
        <dbReference type="ARBA" id="ARBA00012517"/>
    </source>
</evidence>
<dbReference type="InterPro" id="IPR044492">
    <property type="entry name" value="P_typ_ATPase_HD_dom"/>
</dbReference>
<feature type="region of interest" description="Disordered" evidence="15">
    <location>
        <begin position="1"/>
        <end position="26"/>
    </location>
</feature>
<evidence type="ECO:0000256" key="4">
    <source>
        <dbReference type="ARBA" id="ARBA00022692"/>
    </source>
</evidence>
<feature type="transmembrane region" description="Helical" evidence="14">
    <location>
        <begin position="205"/>
        <end position="225"/>
    </location>
</feature>
<dbReference type="PROSITE" id="PS50846">
    <property type="entry name" value="HMA_2"/>
    <property type="match status" value="1"/>
</dbReference>
<dbReference type="NCBIfam" id="TIGR01494">
    <property type="entry name" value="ATPase_P-type"/>
    <property type="match status" value="1"/>
</dbReference>
<dbReference type="FunFam" id="3.30.70.100:FF:000001">
    <property type="entry name" value="ATPase copper transporting beta"/>
    <property type="match status" value="1"/>
</dbReference>
<sequence>MTCEANNKTNSSNDLEANHQDATSSTTQAGTINNLATLDVHITGMRCTRCSNKIEQTLKVIPGIKDVAIAVGLSKGRIEYDQSVIGARDIVVSIESLGFGVSLVDETTMVDLIFMEQLEELRKWRYTFLLCLFFGLVTMVLHIRMLVNIGDFHQHDHNESLVLPGLSMMNLIMFLMATPTQLVGGRAFYPQALAAMRNGRSNMDVLILLATSTAYTYSLLILTYFMLRGYDYSPRTFFDVPPMLFTFVSLGKWLEHIARGKTSEALTKLMVLQPSEAILVKGYKPKSNDTTIDAEDKKQPDYTYDKEEIVDIRLVQKGDIVKVNADAKVPVDGVIVHGSTLVDESLVTGESMPLPKKLGSPVISGSINLNGIMLIRATRVGKDTTLSQIVKLVESAQTTKAPVQHYADKVAAYFVPLIFITALLALFVWLIIGILSPSTILKYHHIPSGRSSTMEVAIEFAFQCALTVLAIACPCSLGLAAPTAVMVGTGVGAKNGILIKSGEALENAHKVSHIVFDKTGTLTSGHPTIDKLVFFGSQTKLATSELIVRHVKILLNLIAATEINSKHPLAETLTKFSTHVLGSEKFWTPVKFNNLPGLGAEASFELSSQDKSHCEPDGCLIDDCLFTMLRNFTSVQPEHNTDVAASQPKETSHLINLDSLDSPSSIDEEIPLDAANVTVRNEKNAQEKANHETNHRAKLETRIRGTNLEFILTGDDIVGDLNINDASPTIQVCIGSVSLMSNKQVHQSKLVESMISEESDKGNTCILVSVNGKIYVLASLSDEIKSEAQLAIFTLKRMNLKLTLLTGDSKQSALSVARQVGISNVFAEVLPRDKMMKIKSLQESGHKVAMVGDGINDSPALAQADVGIAIARGSDIAIEAAKIVLVKNDLLDVVYALDISRRTVNRIRLNFVFATLYNILGIPLAAGLFLPLGFSLQPWMGSAAMAASSLSVVCSSLALNFYKRPKRESLQTNDYRRYAARTFKACGTARWQTESDEIEMSHRLLDDSNNC</sequence>
<dbReference type="GO" id="GO:0140581">
    <property type="term" value="F:P-type monovalent copper transporter activity"/>
    <property type="evidence" value="ECO:0007669"/>
    <property type="project" value="UniProtKB-EC"/>
</dbReference>
<keyword evidence="11" id="KW-0186">Copper</keyword>
<dbReference type="EMBL" id="GGYP01002953">
    <property type="protein sequence ID" value="MDE47724.1"/>
    <property type="molecule type" value="Transcribed_RNA"/>
</dbReference>
<feature type="transmembrane region" description="Helical" evidence="14">
    <location>
        <begin position="410"/>
        <end position="436"/>
    </location>
</feature>
<keyword evidence="13 14" id="KW-0472">Membrane</keyword>
<evidence type="ECO:0000256" key="3">
    <source>
        <dbReference type="ARBA" id="ARBA00022448"/>
    </source>
</evidence>
<keyword evidence="7 14" id="KW-0547">Nucleotide-binding</keyword>
<dbReference type="InterPro" id="IPR008250">
    <property type="entry name" value="ATPase_P-typ_transduc_dom_A_sf"/>
</dbReference>
<comment type="similarity">
    <text evidence="14">Belongs to the cation transport ATPase (P-type) (TC 3.A.3) family. Type IB subfamily.</text>
</comment>
<dbReference type="InterPro" id="IPR059000">
    <property type="entry name" value="ATPase_P-type_domA"/>
</dbReference>
<dbReference type="SUPFAM" id="SSF56784">
    <property type="entry name" value="HAD-like"/>
    <property type="match status" value="1"/>
</dbReference>
<dbReference type="CDD" id="cd00371">
    <property type="entry name" value="HMA"/>
    <property type="match status" value="1"/>
</dbReference>
<dbReference type="Gene3D" id="3.30.70.100">
    <property type="match status" value="1"/>
</dbReference>
<dbReference type="InterPro" id="IPR001757">
    <property type="entry name" value="P_typ_ATPase"/>
</dbReference>
<organism evidence="17">
    <name type="scientific">Aceria tosichella</name>
    <name type="common">wheat curl mite</name>
    <dbReference type="NCBI Taxonomy" id="561515"/>
    <lineage>
        <taxon>Eukaryota</taxon>
        <taxon>Metazoa</taxon>
        <taxon>Ecdysozoa</taxon>
        <taxon>Arthropoda</taxon>
        <taxon>Chelicerata</taxon>
        <taxon>Arachnida</taxon>
        <taxon>Acari</taxon>
        <taxon>Acariformes</taxon>
        <taxon>Trombidiformes</taxon>
        <taxon>Prostigmata</taxon>
        <taxon>Eupodina</taxon>
        <taxon>Eriophyoidea</taxon>
        <taxon>Eriophyidae</taxon>
        <taxon>Eriophyinae</taxon>
        <taxon>Aceriini</taxon>
        <taxon>Aceria</taxon>
    </lineage>
</organism>
<evidence type="ECO:0000256" key="8">
    <source>
        <dbReference type="ARBA" id="ARBA00022840"/>
    </source>
</evidence>
<keyword evidence="10 14" id="KW-1133">Transmembrane helix</keyword>
<dbReference type="InterPro" id="IPR036412">
    <property type="entry name" value="HAD-like_sf"/>
</dbReference>
<evidence type="ECO:0000256" key="7">
    <source>
        <dbReference type="ARBA" id="ARBA00022741"/>
    </source>
</evidence>
<dbReference type="FunFam" id="3.40.50.1000:FF:000031">
    <property type="entry name" value="Probable copper-transporting ATPase HMA5"/>
    <property type="match status" value="1"/>
</dbReference>
<feature type="transmembrane region" description="Helical" evidence="14">
    <location>
        <begin position="124"/>
        <end position="143"/>
    </location>
</feature>
<dbReference type="InterPro" id="IPR018303">
    <property type="entry name" value="ATPase_P-typ_P_site"/>
</dbReference>
<accession>A0A6G1SB45</accession>
<dbReference type="InterPro" id="IPR027256">
    <property type="entry name" value="P-typ_ATPase_IB"/>
</dbReference>
<dbReference type="GO" id="GO:0016020">
    <property type="term" value="C:membrane"/>
    <property type="evidence" value="ECO:0007669"/>
    <property type="project" value="UniProtKB-SubCell"/>
</dbReference>
<dbReference type="PRINTS" id="PR00942">
    <property type="entry name" value="CUATPASEI"/>
</dbReference>
<feature type="transmembrane region" description="Helical" evidence="14">
    <location>
        <begin position="939"/>
        <end position="962"/>
    </location>
</feature>
<feature type="transmembrane region" description="Helical" evidence="14">
    <location>
        <begin position="456"/>
        <end position="480"/>
    </location>
</feature>
<dbReference type="SUPFAM" id="SSF81665">
    <property type="entry name" value="Calcium ATPase, transmembrane domain M"/>
    <property type="match status" value="1"/>
</dbReference>
<keyword evidence="12" id="KW-0406">Ion transport</keyword>
<dbReference type="SUPFAM" id="SSF81653">
    <property type="entry name" value="Calcium ATPase, transduction domain A"/>
    <property type="match status" value="1"/>
</dbReference>
<evidence type="ECO:0000256" key="1">
    <source>
        <dbReference type="ARBA" id="ARBA00004166"/>
    </source>
</evidence>
<evidence type="ECO:0000313" key="17">
    <source>
        <dbReference type="EMBL" id="MDE47724.1"/>
    </source>
</evidence>
<evidence type="ECO:0000256" key="6">
    <source>
        <dbReference type="ARBA" id="ARBA00022737"/>
    </source>
</evidence>
<dbReference type="PRINTS" id="PR00119">
    <property type="entry name" value="CATATPASE"/>
</dbReference>
<dbReference type="GO" id="GO:0046872">
    <property type="term" value="F:metal ion binding"/>
    <property type="evidence" value="ECO:0007669"/>
    <property type="project" value="UniProtKB-KW"/>
</dbReference>
<evidence type="ECO:0000256" key="11">
    <source>
        <dbReference type="ARBA" id="ARBA00023008"/>
    </source>
</evidence>
<keyword evidence="4 14" id="KW-0812">Transmembrane</keyword>
<dbReference type="InterPro" id="IPR023298">
    <property type="entry name" value="ATPase_P-typ_TM_dom_sf"/>
</dbReference>
<dbReference type="Gene3D" id="3.40.1110.10">
    <property type="entry name" value="Calcium-transporting ATPase, cytoplasmic domain N"/>
    <property type="match status" value="1"/>
</dbReference>
<evidence type="ECO:0000259" key="16">
    <source>
        <dbReference type="PROSITE" id="PS50846"/>
    </source>
</evidence>
<evidence type="ECO:0000256" key="15">
    <source>
        <dbReference type="SAM" id="MobiDB-lite"/>
    </source>
</evidence>
<evidence type="ECO:0000256" key="9">
    <source>
        <dbReference type="ARBA" id="ARBA00022967"/>
    </source>
</evidence>
<feature type="transmembrane region" description="Helical" evidence="14">
    <location>
        <begin position="163"/>
        <end position="184"/>
    </location>
</feature>
<dbReference type="GO" id="GO:0005524">
    <property type="term" value="F:ATP binding"/>
    <property type="evidence" value="ECO:0007669"/>
    <property type="project" value="UniProtKB-UniRule"/>
</dbReference>
<dbReference type="SUPFAM" id="SSF55008">
    <property type="entry name" value="HMA, heavy metal-associated domain"/>
    <property type="match status" value="1"/>
</dbReference>